<feature type="transmembrane region" description="Helical" evidence="8">
    <location>
        <begin position="229"/>
        <end position="248"/>
    </location>
</feature>
<evidence type="ECO:0000313" key="11">
    <source>
        <dbReference type="Proteomes" id="UP000613512"/>
    </source>
</evidence>
<dbReference type="Pfam" id="PF01061">
    <property type="entry name" value="ABC2_membrane"/>
    <property type="match status" value="1"/>
</dbReference>
<dbReference type="PANTHER" id="PTHR30413:SF10">
    <property type="entry name" value="CAPSULE POLYSACCHARIDE EXPORT INNER-MEMBRANE PROTEIN CTRC"/>
    <property type="match status" value="1"/>
</dbReference>
<feature type="transmembrane region" description="Helical" evidence="8">
    <location>
        <begin position="34"/>
        <end position="57"/>
    </location>
</feature>
<evidence type="ECO:0000313" key="10">
    <source>
        <dbReference type="EMBL" id="GGA64690.1"/>
    </source>
</evidence>
<dbReference type="AlphaFoldDB" id="A0A916RSQ3"/>
<comment type="caution">
    <text evidence="10">The sequence shown here is derived from an EMBL/GenBank/DDBJ whole genome shotgun (WGS) entry which is preliminary data.</text>
</comment>
<sequence length="258" mass="29898">MKSYLKELLSRKDLLLYLVKSGLKAEHRNSYLGYFWWLLDPLLNVLVYYFVVVIVLGRGGPNYATYLVIGLVVWRWISSSINSSARAILKYRSIINQVYLPKSIFPLAFTLTQLFNFAFGLVVIGVFLAVSGVVPGWELAYLPLIVFITLIFLLAIGLVLGYFTVFIRDIDNLLTYITRIFFYASPIIWMDRDLPEGYQWAVDYNPIGMIVESYRDILMRNTSPNMMELGIIFLISIVVVVFMLYYFYKNEHKIIKAL</sequence>
<evidence type="ECO:0000256" key="8">
    <source>
        <dbReference type="RuleBase" id="RU361157"/>
    </source>
</evidence>
<comment type="subcellular location">
    <subcellularLocation>
        <location evidence="1 8">Cell membrane</location>
        <topology evidence="1 8">Multi-pass membrane protein</topology>
    </subcellularLocation>
</comment>
<evidence type="ECO:0000256" key="7">
    <source>
        <dbReference type="ARBA" id="ARBA00023136"/>
    </source>
</evidence>
<reference evidence="10" key="2">
    <citation type="submission" date="2020-09" db="EMBL/GenBank/DDBJ databases">
        <authorList>
            <person name="Sun Q."/>
            <person name="Zhou Y."/>
        </authorList>
    </citation>
    <scope>NUCLEOTIDE SEQUENCE</scope>
    <source>
        <strain evidence="10">CGMCC 1.12408</strain>
    </source>
</reference>
<dbReference type="InterPro" id="IPR013525">
    <property type="entry name" value="ABC2_TM"/>
</dbReference>
<feature type="transmembrane region" description="Helical" evidence="8">
    <location>
        <begin position="173"/>
        <end position="190"/>
    </location>
</feature>
<keyword evidence="4 8" id="KW-1003">Cell membrane</keyword>
<dbReference type="InterPro" id="IPR047817">
    <property type="entry name" value="ABC2_TM_bact-type"/>
</dbReference>
<feature type="transmembrane region" description="Helical" evidence="8">
    <location>
        <begin position="140"/>
        <end position="166"/>
    </location>
</feature>
<evidence type="ECO:0000256" key="1">
    <source>
        <dbReference type="ARBA" id="ARBA00004651"/>
    </source>
</evidence>
<keyword evidence="6 8" id="KW-1133">Transmembrane helix</keyword>
<evidence type="ECO:0000256" key="6">
    <source>
        <dbReference type="ARBA" id="ARBA00022989"/>
    </source>
</evidence>
<dbReference type="GO" id="GO:0140359">
    <property type="term" value="F:ABC-type transporter activity"/>
    <property type="evidence" value="ECO:0007669"/>
    <property type="project" value="InterPro"/>
</dbReference>
<feature type="transmembrane region" description="Helical" evidence="8">
    <location>
        <begin position="63"/>
        <end position="83"/>
    </location>
</feature>
<evidence type="ECO:0000256" key="3">
    <source>
        <dbReference type="ARBA" id="ARBA00022448"/>
    </source>
</evidence>
<keyword evidence="5 8" id="KW-0812">Transmembrane</keyword>
<name>A0A916RSQ3_9BACI</name>
<keyword evidence="7 8" id="KW-0472">Membrane</keyword>
<feature type="domain" description="ABC transmembrane type-2" evidence="9">
    <location>
        <begin position="32"/>
        <end position="250"/>
    </location>
</feature>
<dbReference type="GO" id="GO:0005886">
    <property type="term" value="C:plasma membrane"/>
    <property type="evidence" value="ECO:0007669"/>
    <property type="project" value="UniProtKB-SubCell"/>
</dbReference>
<keyword evidence="11" id="KW-1185">Reference proteome</keyword>
<evidence type="ECO:0000256" key="4">
    <source>
        <dbReference type="ARBA" id="ARBA00022475"/>
    </source>
</evidence>
<gene>
    <name evidence="10" type="primary">wbmL</name>
    <name evidence="10" type="ORF">GCM10008025_05670</name>
</gene>
<feature type="transmembrane region" description="Helical" evidence="8">
    <location>
        <begin position="104"/>
        <end position="134"/>
    </location>
</feature>
<comment type="similarity">
    <text evidence="2 8">Belongs to the ABC-2 integral membrane protein family.</text>
</comment>
<dbReference type="PANTHER" id="PTHR30413">
    <property type="entry name" value="INNER MEMBRANE TRANSPORT PERMEASE"/>
    <property type="match status" value="1"/>
</dbReference>
<reference evidence="10" key="1">
    <citation type="journal article" date="2014" name="Int. J. Syst. Evol. Microbiol.">
        <title>Complete genome sequence of Corynebacterium casei LMG S-19264T (=DSM 44701T), isolated from a smear-ripened cheese.</title>
        <authorList>
            <consortium name="US DOE Joint Genome Institute (JGI-PGF)"/>
            <person name="Walter F."/>
            <person name="Albersmeier A."/>
            <person name="Kalinowski J."/>
            <person name="Ruckert C."/>
        </authorList>
    </citation>
    <scope>NUCLEOTIDE SEQUENCE</scope>
    <source>
        <strain evidence="10">CGMCC 1.12408</strain>
    </source>
</reference>
<dbReference type="Proteomes" id="UP000613512">
    <property type="component" value="Unassembled WGS sequence"/>
</dbReference>
<evidence type="ECO:0000259" key="9">
    <source>
        <dbReference type="PROSITE" id="PS51012"/>
    </source>
</evidence>
<accession>A0A916RSQ3</accession>
<dbReference type="GO" id="GO:0015920">
    <property type="term" value="P:lipopolysaccharide transport"/>
    <property type="evidence" value="ECO:0007669"/>
    <property type="project" value="TreeGrafter"/>
</dbReference>
<evidence type="ECO:0000256" key="5">
    <source>
        <dbReference type="ARBA" id="ARBA00022692"/>
    </source>
</evidence>
<dbReference type="PROSITE" id="PS51012">
    <property type="entry name" value="ABC_TM2"/>
    <property type="match status" value="1"/>
</dbReference>
<protein>
    <recommendedName>
        <fullName evidence="8">Transport permease protein</fullName>
    </recommendedName>
</protein>
<evidence type="ECO:0000256" key="2">
    <source>
        <dbReference type="ARBA" id="ARBA00007783"/>
    </source>
</evidence>
<dbReference type="RefSeq" id="WP_188383174.1">
    <property type="nucleotide sequence ID" value="NZ_BMEY01000002.1"/>
</dbReference>
<dbReference type="EMBL" id="BMEY01000002">
    <property type="protein sequence ID" value="GGA64690.1"/>
    <property type="molecule type" value="Genomic_DNA"/>
</dbReference>
<organism evidence="10 11">
    <name type="scientific">Ornithinibacillus halotolerans</name>
    <dbReference type="NCBI Taxonomy" id="1274357"/>
    <lineage>
        <taxon>Bacteria</taxon>
        <taxon>Bacillati</taxon>
        <taxon>Bacillota</taxon>
        <taxon>Bacilli</taxon>
        <taxon>Bacillales</taxon>
        <taxon>Bacillaceae</taxon>
        <taxon>Ornithinibacillus</taxon>
    </lineage>
</organism>
<keyword evidence="3 8" id="KW-0813">Transport</keyword>
<proteinExistence type="inferred from homology"/>